<keyword evidence="2" id="KW-1185">Reference proteome</keyword>
<dbReference type="AlphaFoldDB" id="A0A6J2XZC6"/>
<feature type="compositionally biased region" description="Low complexity" evidence="1">
    <location>
        <begin position="322"/>
        <end position="340"/>
    </location>
</feature>
<proteinExistence type="predicted"/>
<dbReference type="InterPro" id="IPR043407">
    <property type="entry name" value="Nkap_D1"/>
</dbReference>
<dbReference type="PANTHER" id="PTHR46940">
    <property type="entry name" value="NKAP DOMAIN-CONTAINING 1"/>
    <property type="match status" value="1"/>
</dbReference>
<evidence type="ECO:0000313" key="4">
    <source>
        <dbReference type="RefSeq" id="XP_030756807.1"/>
    </source>
</evidence>
<evidence type="ECO:0000256" key="1">
    <source>
        <dbReference type="SAM" id="MobiDB-lite"/>
    </source>
</evidence>
<evidence type="ECO:0000313" key="2">
    <source>
        <dbReference type="Proteomes" id="UP000504635"/>
    </source>
</evidence>
<feature type="compositionally biased region" description="Pro residues" evidence="1">
    <location>
        <begin position="237"/>
        <end position="255"/>
    </location>
</feature>
<accession>A0A6J2XZC6</accession>
<protein>
    <submittedName>
        <fullName evidence="3 4">Serine/arginine repetitive matrix protein 1 isoform X1</fullName>
    </submittedName>
</protein>
<reference evidence="3 4" key="1">
    <citation type="submission" date="2025-04" db="UniProtKB">
        <authorList>
            <consortium name="RefSeq"/>
        </authorList>
    </citation>
    <scope>IDENTIFICATION</scope>
    <source>
        <tissue evidence="3 4">Gonads</tissue>
    </source>
</reference>
<feature type="compositionally biased region" description="Basic residues" evidence="1">
    <location>
        <begin position="1"/>
        <end position="11"/>
    </location>
</feature>
<evidence type="ECO:0000313" key="3">
    <source>
        <dbReference type="RefSeq" id="XP_030756806.1"/>
    </source>
</evidence>
<feature type="compositionally biased region" description="Pro residues" evidence="1">
    <location>
        <begin position="279"/>
        <end position="288"/>
    </location>
</feature>
<feature type="compositionally biased region" description="Basic and acidic residues" evidence="1">
    <location>
        <begin position="62"/>
        <end position="76"/>
    </location>
</feature>
<feature type="compositionally biased region" description="Basic residues" evidence="1">
    <location>
        <begin position="116"/>
        <end position="125"/>
    </location>
</feature>
<dbReference type="OrthoDB" id="8197488at2759"/>
<dbReference type="Pfam" id="PF15692">
    <property type="entry name" value="NKAP"/>
    <property type="match status" value="1"/>
</dbReference>
<feature type="compositionally biased region" description="Low complexity" evidence="1">
    <location>
        <begin position="179"/>
        <end position="199"/>
    </location>
</feature>
<name>A0A6J2XZC6_SITOR</name>
<dbReference type="PANTHER" id="PTHR46940:SF1">
    <property type="entry name" value="NKAP DOMAIN CONTAINING 1"/>
    <property type="match status" value="1"/>
</dbReference>
<feature type="compositionally biased region" description="Low complexity" evidence="1">
    <location>
        <begin position="130"/>
        <end position="156"/>
    </location>
</feature>
<gene>
    <name evidence="3 4" type="primary">LOC115882722</name>
</gene>
<dbReference type="Proteomes" id="UP000504635">
    <property type="component" value="Unplaced"/>
</dbReference>
<dbReference type="KEGG" id="soy:115882722"/>
<dbReference type="GeneID" id="115882722"/>
<dbReference type="RefSeq" id="XP_030756806.1">
    <property type="nucleotide sequence ID" value="XM_030900946.1"/>
</dbReference>
<organism evidence="2 4">
    <name type="scientific">Sitophilus oryzae</name>
    <name type="common">Rice weevil</name>
    <name type="synonym">Curculio oryzae</name>
    <dbReference type="NCBI Taxonomy" id="7048"/>
    <lineage>
        <taxon>Eukaryota</taxon>
        <taxon>Metazoa</taxon>
        <taxon>Ecdysozoa</taxon>
        <taxon>Arthropoda</taxon>
        <taxon>Hexapoda</taxon>
        <taxon>Insecta</taxon>
        <taxon>Pterygota</taxon>
        <taxon>Neoptera</taxon>
        <taxon>Endopterygota</taxon>
        <taxon>Coleoptera</taxon>
        <taxon>Polyphaga</taxon>
        <taxon>Cucujiformia</taxon>
        <taxon>Curculionidae</taxon>
        <taxon>Dryophthorinae</taxon>
        <taxon>Sitophilus</taxon>
    </lineage>
</organism>
<feature type="region of interest" description="Disordered" evidence="1">
    <location>
        <begin position="1"/>
        <end position="340"/>
    </location>
</feature>
<sequence length="495" mass="55152">MSSRRKSRSKERKNVAPKLRMDNKPNAMRITDPSLPAGRRREIDNVMKKARAQNSPSSGAFWDKKLLEVEAKDPNRWSHSGYKSLYIDGSSSPPSSRRSRSRSFTDRRGSPPPRRALGRSPRRRSPPAPRGARSPRSPPARARSPPSRRALSPPAGYRGGGGRPRTPPSPRRGGRCGRRSASASSLSSCSDDSCSVCSPKTRRRSRSRSFSPPPRPSASSGMRKPPAPKAGASRQRPPSPSPSPPPRRMPRPMTPPVAKKMPRPMVNSASDRPTDPRTRPPPPRPMPKPGVAKGGEKGSGSSQAPLLGRIKKEGVPRRKRPGSPAAGDSSGSEDSGISASVPIVATTTMTLSERFGKIAQWSADRERRDIENMRITKTGTNMKVMVEEDEFVYGTPPRRYSLSPVPAGHYPDELLPSGPPRMAAWDDVRVRYQYYKDLGYLRDLSLEDYVKWEEWWYKYQDWLANERHYEHWLSTHGNSGRRRKKRLPASQRLGT</sequence>
<feature type="region of interest" description="Disordered" evidence="1">
    <location>
        <begin position="476"/>
        <end position="495"/>
    </location>
</feature>
<dbReference type="RefSeq" id="XP_030756807.1">
    <property type="nucleotide sequence ID" value="XM_030900947.1"/>
</dbReference>